<keyword evidence="8" id="KW-1185">Reference proteome</keyword>
<evidence type="ECO:0000256" key="2">
    <source>
        <dbReference type="ARBA" id="ARBA00022526"/>
    </source>
</evidence>
<feature type="non-terminal residue" evidence="7">
    <location>
        <position position="147"/>
    </location>
</feature>
<keyword evidence="4" id="KW-0119">Carbohydrate metabolism</keyword>
<dbReference type="SUPFAM" id="SSF51735">
    <property type="entry name" value="NAD(P)-binding Rossmann-fold domains"/>
    <property type="match status" value="1"/>
</dbReference>
<accession>A0A067DDX2</accession>
<dbReference type="EMBL" id="KK786328">
    <property type="protein sequence ID" value="KDO39735.1"/>
    <property type="molecule type" value="Genomic_DNA"/>
</dbReference>
<dbReference type="GO" id="GO:0004345">
    <property type="term" value="F:glucose-6-phosphate dehydrogenase activity"/>
    <property type="evidence" value="ECO:0007669"/>
    <property type="project" value="InterPro"/>
</dbReference>
<gene>
    <name evidence="7" type="ORF">CISIN_1g0449502mg</name>
</gene>
<organism evidence="7 8">
    <name type="scientific">Citrus sinensis</name>
    <name type="common">Sweet orange</name>
    <name type="synonym">Citrus aurantium var. sinensis</name>
    <dbReference type="NCBI Taxonomy" id="2711"/>
    <lineage>
        <taxon>Eukaryota</taxon>
        <taxon>Viridiplantae</taxon>
        <taxon>Streptophyta</taxon>
        <taxon>Embryophyta</taxon>
        <taxon>Tracheophyta</taxon>
        <taxon>Spermatophyta</taxon>
        <taxon>Magnoliopsida</taxon>
        <taxon>eudicotyledons</taxon>
        <taxon>Gunneridae</taxon>
        <taxon>Pentapetalae</taxon>
        <taxon>rosids</taxon>
        <taxon>malvids</taxon>
        <taxon>Sapindales</taxon>
        <taxon>Rutaceae</taxon>
        <taxon>Aurantioideae</taxon>
        <taxon>Citrus</taxon>
    </lineage>
</organism>
<reference evidence="7 8" key="1">
    <citation type="submission" date="2014-04" db="EMBL/GenBank/DDBJ databases">
        <authorList>
            <consortium name="International Citrus Genome Consortium"/>
            <person name="Gmitter F."/>
            <person name="Chen C."/>
            <person name="Farmerie W."/>
            <person name="Harkins T."/>
            <person name="Desany B."/>
            <person name="Mohiuddin M."/>
            <person name="Kodira C."/>
            <person name="Borodovsky M."/>
            <person name="Lomsadze A."/>
            <person name="Burns P."/>
            <person name="Jenkins J."/>
            <person name="Prochnik S."/>
            <person name="Shu S."/>
            <person name="Chapman J."/>
            <person name="Pitluck S."/>
            <person name="Schmutz J."/>
            <person name="Rokhsar D."/>
        </authorList>
    </citation>
    <scope>NUCLEOTIDE SEQUENCE</scope>
</reference>
<evidence type="ECO:0000313" key="8">
    <source>
        <dbReference type="Proteomes" id="UP000027120"/>
    </source>
</evidence>
<evidence type="ECO:0000256" key="4">
    <source>
        <dbReference type="ARBA" id="ARBA00023277"/>
    </source>
</evidence>
<protein>
    <recommendedName>
        <fullName evidence="9">Glucose-6-phosphate dehydrogenase NAD-binding domain-containing protein</fullName>
    </recommendedName>
</protein>
<comment type="similarity">
    <text evidence="1">Belongs to the glucose-6-phosphate dehydrogenase family.</text>
</comment>
<feature type="domain" description="Glucose-6-phosphate dehydrogenase NAD-binding" evidence="5">
    <location>
        <begin position="35"/>
        <end position="88"/>
    </location>
</feature>
<evidence type="ECO:0000259" key="5">
    <source>
        <dbReference type="Pfam" id="PF00479"/>
    </source>
</evidence>
<dbReference type="GO" id="GO:0050661">
    <property type="term" value="F:NADP binding"/>
    <property type="evidence" value="ECO:0007669"/>
    <property type="project" value="InterPro"/>
</dbReference>
<evidence type="ECO:0000256" key="3">
    <source>
        <dbReference type="ARBA" id="ARBA00022857"/>
    </source>
</evidence>
<dbReference type="InterPro" id="IPR022675">
    <property type="entry name" value="G6P_DH_C"/>
</dbReference>
<evidence type="ECO:0000313" key="7">
    <source>
        <dbReference type="EMBL" id="KDO39735.1"/>
    </source>
</evidence>
<dbReference type="AlphaFoldDB" id="A0A067DDX2"/>
<evidence type="ECO:0000259" key="6">
    <source>
        <dbReference type="Pfam" id="PF02781"/>
    </source>
</evidence>
<evidence type="ECO:0008006" key="9">
    <source>
        <dbReference type="Google" id="ProtNLM"/>
    </source>
</evidence>
<dbReference type="InterPro" id="IPR022674">
    <property type="entry name" value="G6P_DH_NAD-bd"/>
</dbReference>
<dbReference type="InterPro" id="IPR036291">
    <property type="entry name" value="NAD(P)-bd_dom_sf"/>
</dbReference>
<keyword evidence="3" id="KW-0521">NADP</keyword>
<dbReference type="GO" id="GO:0006098">
    <property type="term" value="P:pentose-phosphate shunt"/>
    <property type="evidence" value="ECO:0007669"/>
    <property type="project" value="UniProtKB-ARBA"/>
</dbReference>
<dbReference type="Proteomes" id="UP000027120">
    <property type="component" value="Unassembled WGS sequence"/>
</dbReference>
<dbReference type="Pfam" id="PF00479">
    <property type="entry name" value="G6PD_N"/>
    <property type="match status" value="1"/>
</dbReference>
<dbReference type="SUPFAM" id="SSF55347">
    <property type="entry name" value="Glyceraldehyde-3-phosphate dehydrogenase-like, C-terminal domain"/>
    <property type="match status" value="1"/>
</dbReference>
<feature type="domain" description="Glucose-6-phosphate dehydrogenase C-terminal" evidence="6">
    <location>
        <begin position="94"/>
        <end position="144"/>
    </location>
</feature>
<evidence type="ECO:0000256" key="1">
    <source>
        <dbReference type="ARBA" id="ARBA00009975"/>
    </source>
</evidence>
<dbReference type="PANTHER" id="PTHR23429:SF4">
    <property type="entry name" value="INACTIVE GLUCOSE-6-PHOSPHATE 1-DEHYDROGENASE 4, CHLOROPLASTIC"/>
    <property type="match status" value="1"/>
</dbReference>
<keyword evidence="2" id="KW-0313">Glucose metabolism</keyword>
<dbReference type="PANTHER" id="PTHR23429">
    <property type="entry name" value="GLUCOSE-6-PHOSPHATE 1-DEHYDROGENASE G6PD"/>
    <property type="match status" value="1"/>
</dbReference>
<name>A0A067DDX2_CITSI</name>
<sequence>YVGETKRTTSQLQAHSLNVPVQSDRAPSLCIAARGATGEQARRKILPALFALYYSGFLPEANVGIVGYSRKNLTDEDLRSMIASTLSCRIDHCNFILGQYKATSGDKVDVKLNSLTPMYFVVVLYIDNASWDGVPFLIKTGMGLIRH</sequence>
<dbReference type="STRING" id="2711.A0A067DDX2"/>
<dbReference type="Gene3D" id="3.40.50.720">
    <property type="entry name" value="NAD(P)-binding Rossmann-like Domain"/>
    <property type="match status" value="1"/>
</dbReference>
<dbReference type="InterPro" id="IPR001282">
    <property type="entry name" value="G6P_DH"/>
</dbReference>
<proteinExistence type="inferred from homology"/>
<dbReference type="Gene3D" id="3.30.360.10">
    <property type="entry name" value="Dihydrodipicolinate Reductase, domain 2"/>
    <property type="match status" value="1"/>
</dbReference>
<dbReference type="Pfam" id="PF02781">
    <property type="entry name" value="G6PD_C"/>
    <property type="match status" value="1"/>
</dbReference>
<feature type="non-terminal residue" evidence="7">
    <location>
        <position position="1"/>
    </location>
</feature>
<dbReference type="GO" id="GO:0006006">
    <property type="term" value="P:glucose metabolic process"/>
    <property type="evidence" value="ECO:0007669"/>
    <property type="project" value="UniProtKB-KW"/>
</dbReference>